<proteinExistence type="predicted"/>
<organism evidence="8 9">
    <name type="scientific">Allokutzneria oryzae</name>
    <dbReference type="NCBI Taxonomy" id="1378989"/>
    <lineage>
        <taxon>Bacteria</taxon>
        <taxon>Bacillati</taxon>
        <taxon>Actinomycetota</taxon>
        <taxon>Actinomycetes</taxon>
        <taxon>Pseudonocardiales</taxon>
        <taxon>Pseudonocardiaceae</taxon>
        <taxon>Allokutzneria</taxon>
    </lineage>
</organism>
<gene>
    <name evidence="8" type="ORF">ACFFQA_01865</name>
</gene>
<accession>A0ABV5ZP82</accession>
<dbReference type="PANTHER" id="PTHR40077">
    <property type="entry name" value="MEMBRANE PROTEIN-RELATED"/>
    <property type="match status" value="1"/>
</dbReference>
<keyword evidence="4 6" id="KW-1133">Transmembrane helix</keyword>
<evidence type="ECO:0000256" key="3">
    <source>
        <dbReference type="ARBA" id="ARBA00022692"/>
    </source>
</evidence>
<keyword evidence="2" id="KW-1003">Cell membrane</keyword>
<keyword evidence="3 6" id="KW-0812">Transmembrane</keyword>
<dbReference type="InterPro" id="IPR023845">
    <property type="entry name" value="DUF3817_TM"/>
</dbReference>
<dbReference type="PANTHER" id="PTHR40077:SF2">
    <property type="entry name" value="MEMBRANE PROTEIN"/>
    <property type="match status" value="1"/>
</dbReference>
<dbReference type="Proteomes" id="UP001589693">
    <property type="component" value="Unassembled WGS sequence"/>
</dbReference>
<evidence type="ECO:0000259" key="7">
    <source>
        <dbReference type="Pfam" id="PF12823"/>
    </source>
</evidence>
<dbReference type="EMBL" id="JBHLZU010000002">
    <property type="protein sequence ID" value="MFB9902676.1"/>
    <property type="molecule type" value="Genomic_DNA"/>
</dbReference>
<reference evidence="8 9" key="1">
    <citation type="submission" date="2024-09" db="EMBL/GenBank/DDBJ databases">
        <authorList>
            <person name="Sun Q."/>
            <person name="Mori K."/>
        </authorList>
    </citation>
    <scope>NUCLEOTIDE SEQUENCE [LARGE SCALE GENOMIC DNA]</scope>
    <source>
        <strain evidence="8 9">TBRC 7907</strain>
    </source>
</reference>
<evidence type="ECO:0000313" key="9">
    <source>
        <dbReference type="Proteomes" id="UP001589693"/>
    </source>
</evidence>
<evidence type="ECO:0000256" key="4">
    <source>
        <dbReference type="ARBA" id="ARBA00022989"/>
    </source>
</evidence>
<keyword evidence="5 6" id="KW-0472">Membrane</keyword>
<protein>
    <submittedName>
        <fullName evidence="8">DUF3817 domain-containing protein</fullName>
    </submittedName>
</protein>
<dbReference type="RefSeq" id="WP_377849751.1">
    <property type="nucleotide sequence ID" value="NZ_JBHLZU010000002.1"/>
</dbReference>
<feature type="transmembrane region" description="Helical" evidence="6">
    <location>
        <begin position="48"/>
        <end position="68"/>
    </location>
</feature>
<evidence type="ECO:0000313" key="8">
    <source>
        <dbReference type="EMBL" id="MFB9902676.1"/>
    </source>
</evidence>
<feature type="domain" description="DUF3817" evidence="7">
    <location>
        <begin position="16"/>
        <end position="102"/>
    </location>
</feature>
<evidence type="ECO:0000256" key="2">
    <source>
        <dbReference type="ARBA" id="ARBA00022475"/>
    </source>
</evidence>
<comment type="subcellular location">
    <subcellularLocation>
        <location evidence="1">Cell membrane</location>
        <topology evidence="1">Multi-pass membrane protein</topology>
    </subcellularLocation>
</comment>
<comment type="caution">
    <text evidence="8">The sequence shown here is derived from an EMBL/GenBank/DDBJ whole genome shotgun (WGS) entry which is preliminary data.</text>
</comment>
<feature type="transmembrane region" description="Helical" evidence="6">
    <location>
        <begin position="80"/>
        <end position="97"/>
    </location>
</feature>
<feature type="transmembrane region" description="Helical" evidence="6">
    <location>
        <begin position="21"/>
        <end position="42"/>
    </location>
</feature>
<evidence type="ECO:0000256" key="1">
    <source>
        <dbReference type="ARBA" id="ARBA00004651"/>
    </source>
</evidence>
<evidence type="ECO:0000256" key="5">
    <source>
        <dbReference type="ARBA" id="ARBA00023136"/>
    </source>
</evidence>
<sequence length="111" mass="12271">MTQQHDTEAPVHAKALQRFRVMAYVVGVALLALVLAMILRLGFDLPQFSAIIAPAHGFLYAAYLLVAFDLSQKLKWSIKGTLLVLIAGTIPFVSFYAEKQVVRRVNAGEKL</sequence>
<evidence type="ECO:0000256" key="6">
    <source>
        <dbReference type="SAM" id="Phobius"/>
    </source>
</evidence>
<keyword evidence="9" id="KW-1185">Reference proteome</keyword>
<name>A0ABV5ZP82_9PSEU</name>
<dbReference type="NCBIfam" id="TIGR03954">
    <property type="entry name" value="integ_memb_HG"/>
    <property type="match status" value="1"/>
</dbReference>
<dbReference type="Pfam" id="PF12823">
    <property type="entry name" value="DUF3817"/>
    <property type="match status" value="1"/>
</dbReference>